<protein>
    <submittedName>
        <fullName evidence="2">Uncharacterized protein</fullName>
    </submittedName>
</protein>
<evidence type="ECO:0000313" key="3">
    <source>
        <dbReference type="Proteomes" id="UP000315017"/>
    </source>
</evidence>
<reference evidence="2 3" key="1">
    <citation type="submission" date="2019-02" db="EMBL/GenBank/DDBJ databases">
        <title>Deep-cultivation of Planctomycetes and their phenomic and genomic characterization uncovers novel biology.</title>
        <authorList>
            <person name="Wiegand S."/>
            <person name="Jogler M."/>
            <person name="Boedeker C."/>
            <person name="Pinto D."/>
            <person name="Vollmers J."/>
            <person name="Rivas-Marin E."/>
            <person name="Kohn T."/>
            <person name="Peeters S.H."/>
            <person name="Heuer A."/>
            <person name="Rast P."/>
            <person name="Oberbeckmann S."/>
            <person name="Bunk B."/>
            <person name="Jeske O."/>
            <person name="Meyerdierks A."/>
            <person name="Storesund J.E."/>
            <person name="Kallscheuer N."/>
            <person name="Luecker S."/>
            <person name="Lage O.M."/>
            <person name="Pohl T."/>
            <person name="Merkel B.J."/>
            <person name="Hornburger P."/>
            <person name="Mueller R.-W."/>
            <person name="Bruemmer F."/>
            <person name="Labrenz M."/>
            <person name="Spormann A.M."/>
            <person name="Op den Camp H."/>
            <person name="Overmann J."/>
            <person name="Amann R."/>
            <person name="Jetten M.S.M."/>
            <person name="Mascher T."/>
            <person name="Medema M.H."/>
            <person name="Devos D.P."/>
            <person name="Kaster A.-K."/>
            <person name="Ovreas L."/>
            <person name="Rohde M."/>
            <person name="Galperin M.Y."/>
            <person name="Jogler C."/>
        </authorList>
    </citation>
    <scope>NUCLEOTIDE SEQUENCE [LARGE SCALE GENOMIC DNA]</scope>
    <source>
        <strain evidence="2 3">ETA_A8</strain>
    </source>
</reference>
<dbReference type="KEGG" id="aagg:ETAA8_09630"/>
<dbReference type="AlphaFoldDB" id="A0A517Y6N0"/>
<evidence type="ECO:0000313" key="2">
    <source>
        <dbReference type="EMBL" id="QDU25891.1"/>
    </source>
</evidence>
<sequence length="226" mass="24479">MPGSVAVAHIAPGVAAAVGLITGARAVEGEIREGYSASGCLRSGRVKLMARLEDCDAVALQQADISAIKHHVYDLTDPVNVVSSITLDKTEVIFDTLQYGRGWTIDSAAKPEPSRWVLRIQLRIYDTIGRWVAAIAGETNARVETGYRRPGRRSADRLSTLGSADDQSAAAMSQRERTAHEKSDAALAASLDDVGSRYWYRASTGSLSSDDKFRPPPHHCGRRRTC</sequence>
<accession>A0A517Y6N0</accession>
<dbReference type="EMBL" id="CP036274">
    <property type="protein sequence ID" value="QDU25891.1"/>
    <property type="molecule type" value="Genomic_DNA"/>
</dbReference>
<name>A0A517Y6N0_9BACT</name>
<keyword evidence="3" id="KW-1185">Reference proteome</keyword>
<organism evidence="2 3">
    <name type="scientific">Anatilimnocola aggregata</name>
    <dbReference type="NCBI Taxonomy" id="2528021"/>
    <lineage>
        <taxon>Bacteria</taxon>
        <taxon>Pseudomonadati</taxon>
        <taxon>Planctomycetota</taxon>
        <taxon>Planctomycetia</taxon>
        <taxon>Pirellulales</taxon>
        <taxon>Pirellulaceae</taxon>
        <taxon>Anatilimnocola</taxon>
    </lineage>
</organism>
<gene>
    <name evidence="2" type="ORF">ETAA8_09630</name>
</gene>
<feature type="region of interest" description="Disordered" evidence="1">
    <location>
        <begin position="146"/>
        <end position="167"/>
    </location>
</feature>
<proteinExistence type="predicted"/>
<evidence type="ECO:0000256" key="1">
    <source>
        <dbReference type="SAM" id="MobiDB-lite"/>
    </source>
</evidence>
<dbReference type="Proteomes" id="UP000315017">
    <property type="component" value="Chromosome"/>
</dbReference>